<keyword evidence="12" id="KW-1185">Reference proteome</keyword>
<evidence type="ECO:0000313" key="12">
    <source>
        <dbReference type="Proteomes" id="UP000662747"/>
    </source>
</evidence>
<dbReference type="InterPro" id="IPR001731">
    <property type="entry name" value="ALAD"/>
</dbReference>
<evidence type="ECO:0000313" key="11">
    <source>
        <dbReference type="EMBL" id="QSQ25641.1"/>
    </source>
</evidence>
<dbReference type="GO" id="GO:0004655">
    <property type="term" value="F:porphobilinogen synthase activity"/>
    <property type="evidence" value="ECO:0007669"/>
    <property type="project" value="UniProtKB-EC"/>
</dbReference>
<comment type="catalytic activity">
    <reaction evidence="8 9">
        <text>2 5-aminolevulinate = porphobilinogen + 2 H2O + H(+)</text>
        <dbReference type="Rhea" id="RHEA:24064"/>
        <dbReference type="ChEBI" id="CHEBI:15377"/>
        <dbReference type="ChEBI" id="CHEBI:15378"/>
        <dbReference type="ChEBI" id="CHEBI:58126"/>
        <dbReference type="ChEBI" id="CHEBI:356416"/>
        <dbReference type="EC" id="4.2.1.24"/>
    </reaction>
</comment>
<dbReference type="PANTHER" id="PTHR11458">
    <property type="entry name" value="DELTA-AMINOLEVULINIC ACID DEHYDRATASE"/>
    <property type="match status" value="1"/>
</dbReference>
<dbReference type="SMART" id="SM01004">
    <property type="entry name" value="ALAD"/>
    <property type="match status" value="1"/>
</dbReference>
<keyword evidence="5" id="KW-0350">Heme biosynthesis</keyword>
<dbReference type="EMBL" id="CP071090">
    <property type="protein sequence ID" value="QSQ25641.1"/>
    <property type="molecule type" value="Genomic_DNA"/>
</dbReference>
<protein>
    <recommendedName>
        <fullName evidence="4 9">Delta-aminolevulinic acid dehydratase</fullName>
        <ecNumber evidence="3 9">4.2.1.24</ecNumber>
    </recommendedName>
</protein>
<comment type="pathway">
    <text evidence="1">Porphyrin-containing compound metabolism; protoporphyrin-IX biosynthesis; coproporphyrinogen-III from 5-aminolevulinate: step 1/4.</text>
</comment>
<dbReference type="InterPro" id="IPR013785">
    <property type="entry name" value="Aldolase_TIM"/>
</dbReference>
<dbReference type="PANTHER" id="PTHR11458:SF0">
    <property type="entry name" value="DELTA-AMINOLEVULINIC ACID DEHYDRATASE"/>
    <property type="match status" value="1"/>
</dbReference>
<proteinExistence type="inferred from homology"/>
<evidence type="ECO:0000256" key="8">
    <source>
        <dbReference type="ARBA" id="ARBA00047651"/>
    </source>
</evidence>
<dbReference type="PROSITE" id="PS00169">
    <property type="entry name" value="D_ALA_DEHYDRATASE"/>
    <property type="match status" value="1"/>
</dbReference>
<evidence type="ECO:0000256" key="5">
    <source>
        <dbReference type="ARBA" id="ARBA00023133"/>
    </source>
</evidence>
<sequence>MNAGRRRFIPATVMAFPIHRPRRLRRNPVLRDMVRETRLSPGDFIYPLFVVEGRDVRRPIASMPGIFNLSLEHAVAEARQARALGIPSVLLFGIPNHKDAHGSQAYAKDGIVQRAIREIKAAEPDLQVIADVCLCEYTDHGHCGILEEGHVVNDATLPLLSQMAVTCAQAGADIIAPSDMMDGRVAAIRRSLDEVRLTEVPILAYAAKYASGFYGPFREAAQSAPKSGDRRGYQMDPGNVREALKEVALDVEEGADMIMVKPALAYLDIIRAVRERFELPVVSYNVSGEYSMLKAAGQNGWIDYERVMLETLTSIKRAGSDLIITYHALEAAKLL</sequence>
<dbReference type="PIRSF" id="PIRSF001415">
    <property type="entry name" value="Porphbilin_synth"/>
    <property type="match status" value="1"/>
</dbReference>
<dbReference type="Gene3D" id="3.20.20.70">
    <property type="entry name" value="Aldolase class I"/>
    <property type="match status" value="1"/>
</dbReference>
<organism evidence="11 12">
    <name type="scientific">Pyxidicoccus parkwayensis</name>
    <dbReference type="NCBI Taxonomy" id="2813578"/>
    <lineage>
        <taxon>Bacteria</taxon>
        <taxon>Pseudomonadati</taxon>
        <taxon>Myxococcota</taxon>
        <taxon>Myxococcia</taxon>
        <taxon>Myxococcales</taxon>
        <taxon>Cystobacterineae</taxon>
        <taxon>Myxococcaceae</taxon>
        <taxon>Pyxidicoccus</taxon>
    </lineage>
</organism>
<evidence type="ECO:0000256" key="10">
    <source>
        <dbReference type="RuleBase" id="RU004161"/>
    </source>
</evidence>
<dbReference type="Pfam" id="PF00490">
    <property type="entry name" value="ALAD"/>
    <property type="match status" value="1"/>
</dbReference>
<evidence type="ECO:0000256" key="3">
    <source>
        <dbReference type="ARBA" id="ARBA00012053"/>
    </source>
</evidence>
<dbReference type="Proteomes" id="UP000662747">
    <property type="component" value="Chromosome"/>
</dbReference>
<evidence type="ECO:0000256" key="9">
    <source>
        <dbReference type="RuleBase" id="RU000515"/>
    </source>
</evidence>
<evidence type="ECO:0000256" key="1">
    <source>
        <dbReference type="ARBA" id="ARBA00004694"/>
    </source>
</evidence>
<evidence type="ECO:0000256" key="4">
    <source>
        <dbReference type="ARBA" id="ARBA00020771"/>
    </source>
</evidence>
<comment type="subunit">
    <text evidence="9">Homooctamer.</text>
</comment>
<reference evidence="11 12" key="1">
    <citation type="submission" date="2021-02" db="EMBL/GenBank/DDBJ databases">
        <title>De Novo genome assembly of isolated myxobacteria.</title>
        <authorList>
            <person name="Stevens D.C."/>
        </authorList>
    </citation>
    <scope>NUCLEOTIDE SEQUENCE [LARGE SCALE GENOMIC DNA]</scope>
    <source>
        <strain evidence="12">SCPEA02</strain>
    </source>
</reference>
<gene>
    <name evidence="11" type="primary">hemB</name>
    <name evidence="11" type="ORF">JY651_12220</name>
</gene>
<comment type="similarity">
    <text evidence="2 10">Belongs to the ALAD family.</text>
</comment>
<dbReference type="NCBIfam" id="NF006762">
    <property type="entry name" value="PRK09283.1"/>
    <property type="match status" value="1"/>
</dbReference>
<name>A0ABX7P5B1_9BACT</name>
<evidence type="ECO:0000256" key="6">
    <source>
        <dbReference type="ARBA" id="ARBA00023239"/>
    </source>
</evidence>
<dbReference type="SUPFAM" id="SSF51569">
    <property type="entry name" value="Aldolase"/>
    <property type="match status" value="1"/>
</dbReference>
<keyword evidence="7 9" id="KW-0627">Porphyrin biosynthesis</keyword>
<dbReference type="EC" id="4.2.1.24" evidence="3 9"/>
<keyword evidence="6 9" id="KW-0456">Lyase</keyword>
<dbReference type="CDD" id="cd00384">
    <property type="entry name" value="ALAD_PBGS"/>
    <property type="match status" value="1"/>
</dbReference>
<accession>A0ABX7P5B1</accession>
<dbReference type="PRINTS" id="PR00144">
    <property type="entry name" value="DALDHYDRTASE"/>
</dbReference>
<evidence type="ECO:0000256" key="2">
    <source>
        <dbReference type="ARBA" id="ARBA00008055"/>
    </source>
</evidence>
<dbReference type="InterPro" id="IPR030656">
    <property type="entry name" value="ALAD_AS"/>
</dbReference>
<evidence type="ECO:0000256" key="7">
    <source>
        <dbReference type="ARBA" id="ARBA00023244"/>
    </source>
</evidence>